<evidence type="ECO:0000256" key="1">
    <source>
        <dbReference type="ARBA" id="ARBA00004141"/>
    </source>
</evidence>
<evidence type="ECO:0000259" key="6">
    <source>
        <dbReference type="Pfam" id="PF07298"/>
    </source>
</evidence>
<keyword evidence="4 5" id="KW-0472">Membrane</keyword>
<protein>
    <submittedName>
        <fullName evidence="7">Protein NnrU</fullName>
    </submittedName>
</protein>
<feature type="transmembrane region" description="Helical" evidence="5">
    <location>
        <begin position="140"/>
        <end position="160"/>
    </location>
</feature>
<feature type="transmembrane region" description="Helical" evidence="5">
    <location>
        <begin position="75"/>
        <end position="92"/>
    </location>
</feature>
<dbReference type="RefSeq" id="WP_188484326.1">
    <property type="nucleotide sequence ID" value="NZ_BMFC01000026.1"/>
</dbReference>
<feature type="transmembrane region" description="Helical" evidence="5">
    <location>
        <begin position="199"/>
        <end position="219"/>
    </location>
</feature>
<dbReference type="InterPro" id="IPR009915">
    <property type="entry name" value="NnrU_dom"/>
</dbReference>
<gene>
    <name evidence="7" type="ORF">GCM10011363_44710</name>
</gene>
<organism evidence="7 8">
    <name type="scientific">Marivita lacus</name>
    <dbReference type="NCBI Taxonomy" id="1323742"/>
    <lineage>
        <taxon>Bacteria</taxon>
        <taxon>Pseudomonadati</taxon>
        <taxon>Pseudomonadota</taxon>
        <taxon>Alphaproteobacteria</taxon>
        <taxon>Rhodobacterales</taxon>
        <taxon>Roseobacteraceae</taxon>
        <taxon>Marivita</taxon>
    </lineage>
</organism>
<keyword evidence="3 5" id="KW-1133">Transmembrane helix</keyword>
<evidence type="ECO:0000313" key="8">
    <source>
        <dbReference type="Proteomes" id="UP000645462"/>
    </source>
</evidence>
<evidence type="ECO:0000256" key="2">
    <source>
        <dbReference type="ARBA" id="ARBA00022692"/>
    </source>
</evidence>
<comment type="caution">
    <text evidence="7">The sequence shown here is derived from an EMBL/GenBank/DDBJ whole genome shotgun (WGS) entry which is preliminary data.</text>
</comment>
<dbReference type="Proteomes" id="UP000645462">
    <property type="component" value="Unassembled WGS sequence"/>
</dbReference>
<keyword evidence="2 5" id="KW-0812">Transmembrane</keyword>
<reference evidence="8" key="1">
    <citation type="journal article" date="2019" name="Int. J. Syst. Evol. Microbiol.">
        <title>The Global Catalogue of Microorganisms (GCM) 10K type strain sequencing project: providing services to taxonomists for standard genome sequencing and annotation.</title>
        <authorList>
            <consortium name="The Broad Institute Genomics Platform"/>
            <consortium name="The Broad Institute Genome Sequencing Center for Infectious Disease"/>
            <person name="Wu L."/>
            <person name="Ma J."/>
        </authorList>
    </citation>
    <scope>NUCLEOTIDE SEQUENCE [LARGE SCALE GENOMIC DNA]</scope>
    <source>
        <strain evidence="8">CGMCC 1.12478</strain>
    </source>
</reference>
<comment type="subcellular location">
    <subcellularLocation>
        <location evidence="1">Membrane</location>
        <topology evidence="1">Multi-pass membrane protein</topology>
    </subcellularLocation>
</comment>
<evidence type="ECO:0000256" key="3">
    <source>
        <dbReference type="ARBA" id="ARBA00022989"/>
    </source>
</evidence>
<dbReference type="EMBL" id="BMFC01000026">
    <property type="protein sequence ID" value="GGC23303.1"/>
    <property type="molecule type" value="Genomic_DNA"/>
</dbReference>
<feature type="domain" description="NnrU" evidence="6">
    <location>
        <begin position="6"/>
        <end position="220"/>
    </location>
</feature>
<feature type="transmembrane region" description="Helical" evidence="5">
    <location>
        <begin position="39"/>
        <end position="55"/>
    </location>
</feature>
<evidence type="ECO:0000313" key="7">
    <source>
        <dbReference type="EMBL" id="GGC23303.1"/>
    </source>
</evidence>
<keyword evidence="8" id="KW-1185">Reference proteome</keyword>
<sequence>MSWGAFAAVFVAFFLTHSIPVRPAVKARLTDRVGPRGFGWGYSALSLAMLTLLIWSAGQAPHLLLWPQAPWQRHVVQAGMLVVCLILAFTIARPNPFSFGGARNEQFDPAQPGIIRWTRHPVLLALALWAGLHLLPNGDLAHLLLFGVLGGFAVVGRALIDRRKRRALGVTRWQALFAAKQRAPLLQPPGSWGMSLARLLLGLASYLVLLWAHPVIIGVPAL</sequence>
<accession>A0ABQ1LDV1</accession>
<evidence type="ECO:0000256" key="5">
    <source>
        <dbReference type="SAM" id="Phobius"/>
    </source>
</evidence>
<proteinExistence type="predicted"/>
<name>A0ABQ1LDV1_9RHOB</name>
<dbReference type="Pfam" id="PF07298">
    <property type="entry name" value="NnrU"/>
    <property type="match status" value="1"/>
</dbReference>
<evidence type="ECO:0000256" key="4">
    <source>
        <dbReference type="ARBA" id="ARBA00023136"/>
    </source>
</evidence>